<organism evidence="2 3">
    <name type="scientific">Septoria linicola</name>
    <dbReference type="NCBI Taxonomy" id="215465"/>
    <lineage>
        <taxon>Eukaryota</taxon>
        <taxon>Fungi</taxon>
        <taxon>Dikarya</taxon>
        <taxon>Ascomycota</taxon>
        <taxon>Pezizomycotina</taxon>
        <taxon>Dothideomycetes</taxon>
        <taxon>Dothideomycetidae</taxon>
        <taxon>Mycosphaerellales</taxon>
        <taxon>Mycosphaerellaceae</taxon>
        <taxon>Septoria</taxon>
    </lineage>
</organism>
<evidence type="ECO:0000313" key="3">
    <source>
        <dbReference type="Proteomes" id="UP001056384"/>
    </source>
</evidence>
<feature type="compositionally biased region" description="Low complexity" evidence="1">
    <location>
        <begin position="211"/>
        <end position="220"/>
    </location>
</feature>
<gene>
    <name evidence="2" type="ORF">Slin15195_G130610</name>
</gene>
<proteinExistence type="predicted"/>
<protein>
    <submittedName>
        <fullName evidence="2">Uncharacterized protein</fullName>
    </submittedName>
</protein>
<dbReference type="Proteomes" id="UP001056384">
    <property type="component" value="Chromosome 16"/>
</dbReference>
<evidence type="ECO:0000313" key="2">
    <source>
        <dbReference type="EMBL" id="USW59742.1"/>
    </source>
</evidence>
<accession>A0A9Q9B9G7</accession>
<sequence length="315" mass="34590">MATTNNSNPNLVQLSQDREKIGNDTHTYVRRVLQVPVQHGEYTVVHKEEREHHIETPASRLSDLAIHDAQVVTQEVAIRYEGMIVHLEWLTTFQQDSDHGRAPTVAHTWRNGMTVDFAHLLAAGGGNPIAAVETPSLASLFHPTMPPHAQISLSAPIAVPRAPPALLFAPPQPAEAHMEGTRHTFTSPAPRHRAAPAISPAADDQPRRPYAAALASHAASQRGYRPCTVSRAEPSPADSDEESVVDVTPTTRKSVRADSLEHLITKSSRGQNADNDKGELKRKTRGEVDKARKQAKQAYNAAKKQLEEWGDDLYE</sequence>
<dbReference type="EMBL" id="CP099433">
    <property type="protein sequence ID" value="USW59742.1"/>
    <property type="molecule type" value="Genomic_DNA"/>
</dbReference>
<dbReference type="AlphaFoldDB" id="A0A9Q9B9G7"/>
<feature type="region of interest" description="Disordered" evidence="1">
    <location>
        <begin position="186"/>
        <end position="300"/>
    </location>
</feature>
<feature type="compositionally biased region" description="Basic and acidic residues" evidence="1">
    <location>
        <begin position="274"/>
        <end position="292"/>
    </location>
</feature>
<keyword evidence="3" id="KW-1185">Reference proteome</keyword>
<name>A0A9Q9B9G7_9PEZI</name>
<reference evidence="2" key="1">
    <citation type="submission" date="2022-06" db="EMBL/GenBank/DDBJ databases">
        <title>Complete genome sequences of two strains of the flax pathogen Septoria linicola.</title>
        <authorList>
            <person name="Lapalu N."/>
            <person name="Simon A."/>
            <person name="Demenou B."/>
            <person name="Paumier D."/>
            <person name="Guillot M.-P."/>
            <person name="Gout L."/>
            <person name="Valade R."/>
        </authorList>
    </citation>
    <scope>NUCLEOTIDE SEQUENCE</scope>
    <source>
        <strain evidence="2">SE15195</strain>
    </source>
</reference>
<feature type="compositionally biased region" description="Basic and acidic residues" evidence="1">
    <location>
        <begin position="255"/>
        <end position="264"/>
    </location>
</feature>
<evidence type="ECO:0000256" key="1">
    <source>
        <dbReference type="SAM" id="MobiDB-lite"/>
    </source>
</evidence>